<keyword evidence="2" id="KW-1185">Reference proteome</keyword>
<sequence>MIGPGDDPLRTLATRFATFHDQFCTPRWSSEWYVMEAKFHRVNGLVHLVSDDARGSYRRSYAGEDEVPRRRNAAR</sequence>
<organism evidence="1 2">
    <name type="scientific">Lentzea fradiae</name>
    <dbReference type="NCBI Taxonomy" id="200378"/>
    <lineage>
        <taxon>Bacteria</taxon>
        <taxon>Bacillati</taxon>
        <taxon>Actinomycetota</taxon>
        <taxon>Actinomycetes</taxon>
        <taxon>Pseudonocardiales</taxon>
        <taxon>Pseudonocardiaceae</taxon>
        <taxon>Lentzea</taxon>
    </lineage>
</organism>
<evidence type="ECO:0000313" key="1">
    <source>
        <dbReference type="EMBL" id="SDH46422.1"/>
    </source>
</evidence>
<gene>
    <name evidence="1" type="ORF">SAMN05216553_12318</name>
</gene>
<protein>
    <submittedName>
        <fullName evidence="1">Uncharacterized protein</fullName>
    </submittedName>
</protein>
<name>A0A1G8CM40_9PSEU</name>
<dbReference type="STRING" id="200378.SAMN05216553_12318"/>
<evidence type="ECO:0000313" key="2">
    <source>
        <dbReference type="Proteomes" id="UP000199623"/>
    </source>
</evidence>
<proteinExistence type="predicted"/>
<dbReference type="Proteomes" id="UP000199623">
    <property type="component" value="Unassembled WGS sequence"/>
</dbReference>
<dbReference type="AlphaFoldDB" id="A0A1G8CM40"/>
<reference evidence="2" key="1">
    <citation type="submission" date="2016-10" db="EMBL/GenBank/DDBJ databases">
        <authorList>
            <person name="Varghese N."/>
            <person name="Submissions S."/>
        </authorList>
    </citation>
    <scope>NUCLEOTIDE SEQUENCE [LARGE SCALE GENOMIC DNA]</scope>
    <source>
        <strain evidence="2">CGMCC 4.3506</strain>
    </source>
</reference>
<dbReference type="RefSeq" id="WP_090059642.1">
    <property type="nucleotide sequence ID" value="NZ_FNCC01000023.1"/>
</dbReference>
<accession>A0A1G8CM40</accession>
<dbReference type="EMBL" id="FNCC01000023">
    <property type="protein sequence ID" value="SDH46422.1"/>
    <property type="molecule type" value="Genomic_DNA"/>
</dbReference>